<evidence type="ECO:0000256" key="5">
    <source>
        <dbReference type="ARBA" id="ARBA00022827"/>
    </source>
</evidence>
<evidence type="ECO:0000256" key="7">
    <source>
        <dbReference type="ARBA" id="ARBA00023002"/>
    </source>
</evidence>
<evidence type="ECO:0000256" key="1">
    <source>
        <dbReference type="ARBA" id="ARBA00001917"/>
    </source>
</evidence>
<accession>A0ABQ8PAQ8</accession>
<comment type="caution">
    <text evidence="9">The sequence shown here is derived from an EMBL/GenBank/DDBJ whole genome shotgun (WGS) entry which is preliminary data.</text>
</comment>
<reference evidence="9" key="1">
    <citation type="submission" date="2022-10" db="EMBL/GenBank/DDBJ databases">
        <title>Adaptive evolution leads to modifications in subtelomeric GC content in a zoonotic Cryptosporidium species.</title>
        <authorList>
            <person name="Li J."/>
            <person name="Feng Y."/>
            <person name="Xiao L."/>
        </authorList>
    </citation>
    <scope>NUCLEOTIDE SEQUENCE</scope>
    <source>
        <strain evidence="9">25894</strain>
    </source>
</reference>
<evidence type="ECO:0000313" key="9">
    <source>
        <dbReference type="EMBL" id="KAJ1614825.1"/>
    </source>
</evidence>
<dbReference type="InterPro" id="IPR029039">
    <property type="entry name" value="Flavoprotein-like_sf"/>
</dbReference>
<gene>
    <name evidence="9" type="ORF">OJ252_479</name>
</gene>
<dbReference type="SUPFAM" id="SSF52218">
    <property type="entry name" value="Flavoproteins"/>
    <property type="match status" value="1"/>
</dbReference>
<dbReference type="InterPro" id="IPR017938">
    <property type="entry name" value="Riboflavin_synthase-like_b-brl"/>
</dbReference>
<feature type="domain" description="Flavodoxin-like" evidence="8">
    <location>
        <begin position="7"/>
        <end position="169"/>
    </location>
</feature>
<keyword evidence="7" id="KW-0560">Oxidoreductase</keyword>
<evidence type="ECO:0000256" key="4">
    <source>
        <dbReference type="ARBA" id="ARBA00022643"/>
    </source>
</evidence>
<evidence type="ECO:0000259" key="8">
    <source>
        <dbReference type="PROSITE" id="PS50902"/>
    </source>
</evidence>
<evidence type="ECO:0000256" key="2">
    <source>
        <dbReference type="ARBA" id="ARBA00001974"/>
    </source>
</evidence>
<evidence type="ECO:0000313" key="10">
    <source>
        <dbReference type="Proteomes" id="UP001071777"/>
    </source>
</evidence>
<dbReference type="Gene3D" id="1.20.990.10">
    <property type="entry name" value="NADPH-cytochrome p450 Reductase, Chain A, domain 3"/>
    <property type="match status" value="1"/>
</dbReference>
<comment type="cofactor">
    <cofactor evidence="2">
        <name>FAD</name>
        <dbReference type="ChEBI" id="CHEBI:57692"/>
    </cofactor>
</comment>
<keyword evidence="10" id="KW-1185">Reference proteome</keyword>
<protein>
    <submittedName>
        <fullName evidence="9">NADPH-dependent FMN FAD containing oxidoreductase</fullName>
    </submittedName>
</protein>
<dbReference type="EMBL" id="JAPCXB010000016">
    <property type="protein sequence ID" value="KAJ1614825.1"/>
    <property type="molecule type" value="Genomic_DNA"/>
</dbReference>
<dbReference type="InterPro" id="IPR023173">
    <property type="entry name" value="NADPH_Cyt_P450_Rdtase_alpha"/>
</dbReference>
<comment type="cofactor">
    <cofactor evidence="1">
        <name>FMN</name>
        <dbReference type="ChEBI" id="CHEBI:58210"/>
    </cofactor>
</comment>
<dbReference type="PANTHER" id="PTHR19384">
    <property type="entry name" value="NITRIC OXIDE SYNTHASE-RELATED"/>
    <property type="match status" value="1"/>
</dbReference>
<dbReference type="Proteomes" id="UP001071777">
    <property type="component" value="Unassembled WGS sequence"/>
</dbReference>
<dbReference type="InterPro" id="IPR039261">
    <property type="entry name" value="FNR_nucleotide-bd"/>
</dbReference>
<dbReference type="InterPro" id="IPR008254">
    <property type="entry name" value="Flavodoxin/NO_synth"/>
</dbReference>
<dbReference type="SUPFAM" id="SSF63380">
    <property type="entry name" value="Riboflavin synthase domain-like"/>
    <property type="match status" value="1"/>
</dbReference>
<evidence type="ECO:0000256" key="3">
    <source>
        <dbReference type="ARBA" id="ARBA00022630"/>
    </source>
</evidence>
<dbReference type="Pfam" id="PF00258">
    <property type="entry name" value="Flavodoxin_1"/>
    <property type="match status" value="1"/>
</dbReference>
<evidence type="ECO:0000256" key="6">
    <source>
        <dbReference type="ARBA" id="ARBA00022857"/>
    </source>
</evidence>
<proteinExistence type="predicted"/>
<keyword evidence="4" id="KW-0288">FMN</keyword>
<keyword evidence="5" id="KW-0274">FAD</keyword>
<name>A0ABQ8PAQ8_9CRYT</name>
<keyword evidence="6" id="KW-0521">NADP</keyword>
<dbReference type="Gene3D" id="3.40.50.360">
    <property type="match status" value="1"/>
</dbReference>
<dbReference type="InterPro" id="IPR001094">
    <property type="entry name" value="Flavdoxin-like"/>
</dbReference>
<dbReference type="PANTHER" id="PTHR19384:SF10">
    <property type="entry name" value="NADPH-DEPENDENT DIFLAVIN OXIDOREDUCTASE 1"/>
    <property type="match status" value="1"/>
</dbReference>
<keyword evidence="3" id="KW-0285">Flavoprotein</keyword>
<dbReference type="Gene3D" id="3.40.50.80">
    <property type="entry name" value="Nucleotide-binding domain of ferredoxin-NADP reductase (FNR) module"/>
    <property type="match status" value="1"/>
</dbReference>
<dbReference type="PROSITE" id="PS50902">
    <property type="entry name" value="FLAVODOXIN_LIKE"/>
    <property type="match status" value="1"/>
</dbReference>
<sequence length="792" mass="92821">MECPKRVWIVYASQTGKSERLCYNVRDELWRVGVVGYPTSIDKFERVFFDFFEETCPESISKKLELEFPLVIFILSTTGQGQVPDMMVSFWNRFLQNNLNSDLIRRLDFAIFGMGDRCFGNERFNITARKLRHLLLSYGANERIPWGLGDESHDFGILGEYDPWIESIIRMYETSGSESRPCHLPIKPAYQYRSVVRSFSPENDEGCVGYEFEVESENELRDSILIQKKHLVQRNIFSPSIVSVVHSQECDKESKTRRIKKIRFGLSDENRVHYTSGTHVAIWPVNPTDKVLQFIQLFNKQVHPKTIIRIIVNEDYYKCWCGGGDEECQYGSSSGYSSDILEFRRCYVKDEQCSVRDRFPIGEEITLFTLISRYLDIMSIPDRRFVNISYQNAVNEVHKDRLREMVQKNVDSKKDYCDYIRDEHRNHLELLWDFNSIELGIDDIINSIPVIIPRYYSICNTFDWYRLNLWRYIEYHDYMRKFNSHKMLSLFPEVLFSNIGTLLPAIKMVPKNLPEIAEQYRLLSQMRTRILDRYLSKVKERYLDQMMSEYSNDICDQHIIEVCVDIIEWSTAFNRKIRGLCSGYLDHIQSNSKTLVAFENKMSNDISRELVDPKIPVLLISCGLGITGIISILQERVLRIIGGESDRMNTLVYIGLRYSNVMYPYLDQIHEFSSRMELVDRVQFNISYSRKSPGIRESIFSNEDLVNVNKISSGCYIQSLMLDDEQSREHIIRCILHGYVLVCGSALSMPVEMRETLARILVLGGKFETLDDSLTYIKRLIRYGRYIEETWV</sequence>
<dbReference type="InterPro" id="IPR003097">
    <property type="entry name" value="CysJ-like_FAD-binding"/>
</dbReference>
<dbReference type="Pfam" id="PF00667">
    <property type="entry name" value="FAD_binding_1"/>
    <property type="match status" value="1"/>
</dbReference>
<organism evidence="9 10">
    <name type="scientific">Cryptosporidium canis</name>
    <dbReference type="NCBI Taxonomy" id="195482"/>
    <lineage>
        <taxon>Eukaryota</taxon>
        <taxon>Sar</taxon>
        <taxon>Alveolata</taxon>
        <taxon>Apicomplexa</taxon>
        <taxon>Conoidasida</taxon>
        <taxon>Coccidia</taxon>
        <taxon>Eucoccidiorida</taxon>
        <taxon>Eimeriorina</taxon>
        <taxon>Cryptosporidiidae</taxon>
        <taxon>Cryptosporidium</taxon>
    </lineage>
</organism>
<dbReference type="SUPFAM" id="SSF52343">
    <property type="entry name" value="Ferredoxin reductase-like, C-terminal NADP-linked domain"/>
    <property type="match status" value="1"/>
</dbReference>
<dbReference type="PRINTS" id="PR00369">
    <property type="entry name" value="FLAVODOXIN"/>
</dbReference>